<dbReference type="InterPro" id="IPR002035">
    <property type="entry name" value="VWF_A"/>
</dbReference>
<protein>
    <recommendedName>
        <fullName evidence="1">VWFA domain-containing protein</fullName>
    </recommendedName>
</protein>
<dbReference type="Pfam" id="PF00092">
    <property type="entry name" value="VWA"/>
    <property type="match status" value="1"/>
</dbReference>
<dbReference type="Gene3D" id="3.40.50.410">
    <property type="entry name" value="von Willebrand factor, type A domain"/>
    <property type="match status" value="1"/>
</dbReference>
<dbReference type="SUPFAM" id="SSF53300">
    <property type="entry name" value="vWA-like"/>
    <property type="match status" value="1"/>
</dbReference>
<dbReference type="CDD" id="cd00198">
    <property type="entry name" value="vWFA"/>
    <property type="match status" value="1"/>
</dbReference>
<dbReference type="PROSITE" id="PS50234">
    <property type="entry name" value="VWFA"/>
    <property type="match status" value="1"/>
</dbReference>
<dbReference type="SMART" id="SM00327">
    <property type="entry name" value="VWA"/>
    <property type="match status" value="1"/>
</dbReference>
<reference evidence="2" key="1">
    <citation type="journal article" date="2020" name="Nature">
        <title>Giant virus diversity and host interactions through global metagenomics.</title>
        <authorList>
            <person name="Schulz F."/>
            <person name="Roux S."/>
            <person name="Paez-Espino D."/>
            <person name="Jungbluth S."/>
            <person name="Walsh D.A."/>
            <person name="Denef V.J."/>
            <person name="McMahon K.D."/>
            <person name="Konstantinidis K.T."/>
            <person name="Eloe-Fadrosh E.A."/>
            <person name="Kyrpides N.C."/>
            <person name="Woyke T."/>
        </authorList>
    </citation>
    <scope>NUCLEOTIDE SEQUENCE</scope>
    <source>
        <strain evidence="2">GVMAG-S-1101164-67</strain>
    </source>
</reference>
<dbReference type="InterPro" id="IPR036465">
    <property type="entry name" value="vWFA_dom_sf"/>
</dbReference>
<organism evidence="2">
    <name type="scientific">viral metagenome</name>
    <dbReference type="NCBI Taxonomy" id="1070528"/>
    <lineage>
        <taxon>unclassified sequences</taxon>
        <taxon>metagenomes</taxon>
        <taxon>organismal metagenomes</taxon>
    </lineage>
</organism>
<evidence type="ECO:0000313" key="2">
    <source>
        <dbReference type="EMBL" id="QHU10067.1"/>
    </source>
</evidence>
<accession>A0A6C0K094</accession>
<proteinExistence type="predicted"/>
<name>A0A6C0K094_9ZZZZ</name>
<feature type="domain" description="VWFA" evidence="1">
    <location>
        <begin position="62"/>
        <end position="246"/>
    </location>
</feature>
<dbReference type="AlphaFoldDB" id="A0A6C0K094"/>
<dbReference type="EMBL" id="MN740749">
    <property type="protein sequence ID" value="QHU10067.1"/>
    <property type="molecule type" value="Genomic_DNA"/>
</dbReference>
<sequence length="566" mass="63992">MSPVIQSTMLSILQFTPPGTSLPVELFPLAIDEPIVDESPQYKFGVLEITTPDKDALPHTWDVKFDIDCSGSMSDICMDGRSKLQHIKHVIANMLRLFASYSDITFNVSVEAFDDGLHPIFDFVRITSDNVEQYIAKINAIYPRGQTNLILPLTQTAKQMAARISAFPANKRLHFLLTDGNDTCRNSSKKILNVVDVQYDTIVFGFGQDHDSKTLMAIGEKPFCEYAFIAELEKAGIVYGEYIHNVLYRCIEGGTVLLHNAEIYCWKTNTWSSTLTIGNIASGMKKSYYVRTKELVETVCGEIHGRKCLLDNADCEFIKLDDFDAMPHLVSEDGEVDANEFKDHSLRFKTLELLYEVAHLNDEDVEDEVTDEENKQQTSAFPSSWFTPKKSDDKYYSKVNELKEKILTLYRTIRDYKIATYRETENTFLAALMDDLYIARRSFDHNNGRLYTMARQKTQGTQNVYTPTNIDSVFNNQQSIIPTSLNIAIQDDEEMQQSASVPIHPTPFPLPLGIGRSGGCNAMFAGDEYDILSHNISCITQDNYSTPRMLDIIRSTSDVIGNDDLV</sequence>
<evidence type="ECO:0000259" key="1">
    <source>
        <dbReference type="PROSITE" id="PS50234"/>
    </source>
</evidence>